<feature type="non-terminal residue" evidence="1">
    <location>
        <position position="1"/>
    </location>
</feature>
<organism evidence="1 2">
    <name type="scientific">Trifolium pratense</name>
    <name type="common">Red clover</name>
    <dbReference type="NCBI Taxonomy" id="57577"/>
    <lineage>
        <taxon>Eukaryota</taxon>
        <taxon>Viridiplantae</taxon>
        <taxon>Streptophyta</taxon>
        <taxon>Embryophyta</taxon>
        <taxon>Tracheophyta</taxon>
        <taxon>Spermatophyta</taxon>
        <taxon>Magnoliopsida</taxon>
        <taxon>eudicotyledons</taxon>
        <taxon>Gunneridae</taxon>
        <taxon>Pentapetalae</taxon>
        <taxon>rosids</taxon>
        <taxon>fabids</taxon>
        <taxon>Fabales</taxon>
        <taxon>Fabaceae</taxon>
        <taxon>Papilionoideae</taxon>
        <taxon>50 kb inversion clade</taxon>
        <taxon>NPAAA clade</taxon>
        <taxon>Hologalegina</taxon>
        <taxon>IRL clade</taxon>
        <taxon>Trifolieae</taxon>
        <taxon>Trifolium</taxon>
    </lineage>
</organism>
<dbReference type="Proteomes" id="UP000236291">
    <property type="component" value="Unassembled WGS sequence"/>
</dbReference>
<proteinExistence type="predicted"/>
<dbReference type="AlphaFoldDB" id="A0A2K3KGK0"/>
<accession>A0A2K3KGK0</accession>
<protein>
    <submittedName>
        <fullName evidence="1">Uncharacterized protein</fullName>
    </submittedName>
</protein>
<name>A0A2K3KGK0_TRIPR</name>
<gene>
    <name evidence="1" type="ORF">L195_g054525</name>
</gene>
<sequence length="48" mass="5120">CRFDGGGARSGDCPLHHCVSKIPTVLVPAVFKVSPFGAGFMMPGVFYY</sequence>
<evidence type="ECO:0000313" key="2">
    <source>
        <dbReference type="Proteomes" id="UP000236291"/>
    </source>
</evidence>
<comment type="caution">
    <text evidence="1">The sequence shown here is derived from an EMBL/GenBank/DDBJ whole genome shotgun (WGS) entry which is preliminary data.</text>
</comment>
<reference evidence="1 2" key="2">
    <citation type="journal article" date="2017" name="Front. Plant Sci.">
        <title>Gene Classification and Mining of Molecular Markers Useful in Red Clover (Trifolium pratense) Breeding.</title>
        <authorList>
            <person name="Istvanek J."/>
            <person name="Dluhosova J."/>
            <person name="Dluhos P."/>
            <person name="Patkova L."/>
            <person name="Nedelnik J."/>
            <person name="Repkova J."/>
        </authorList>
    </citation>
    <scope>NUCLEOTIDE SEQUENCE [LARGE SCALE GENOMIC DNA]</scope>
    <source>
        <strain evidence="2">cv. Tatra</strain>
        <tissue evidence="1">Young leaves</tissue>
    </source>
</reference>
<reference evidence="1 2" key="1">
    <citation type="journal article" date="2014" name="Am. J. Bot.">
        <title>Genome assembly and annotation for red clover (Trifolium pratense; Fabaceae).</title>
        <authorList>
            <person name="Istvanek J."/>
            <person name="Jaros M."/>
            <person name="Krenek A."/>
            <person name="Repkova J."/>
        </authorList>
    </citation>
    <scope>NUCLEOTIDE SEQUENCE [LARGE SCALE GENOMIC DNA]</scope>
    <source>
        <strain evidence="2">cv. Tatra</strain>
        <tissue evidence="1">Young leaves</tissue>
    </source>
</reference>
<dbReference type="EMBL" id="ASHM01095642">
    <property type="protein sequence ID" value="PNX65416.1"/>
    <property type="molecule type" value="Genomic_DNA"/>
</dbReference>
<evidence type="ECO:0000313" key="1">
    <source>
        <dbReference type="EMBL" id="PNX65416.1"/>
    </source>
</evidence>